<reference evidence="1 2" key="1">
    <citation type="submission" date="2020-11" db="EMBL/GenBank/DDBJ databases">
        <title>Draft genome sequencing of a Lachnospiraceae strain isolated from anoxic soil subjected to BSD treatment.</title>
        <authorList>
            <person name="Uek A."/>
            <person name="Tonouchi A."/>
        </authorList>
    </citation>
    <scope>NUCLEOTIDE SEQUENCE [LARGE SCALE GENOMIC DNA]</scope>
    <source>
        <strain evidence="1 2">TB5</strain>
    </source>
</reference>
<name>A0A7R7ICS8_9FIRM</name>
<accession>A0A7R7ICS8</accession>
<sequence>MYLVRIGELSRALSCQDLEIDDYVFIDKDKVYDKLSQSETREFWNCVNQEIS</sequence>
<dbReference type="AlphaFoldDB" id="A0A7R7ICS8"/>
<organism evidence="1 2">
    <name type="scientific">Anaeromicropila herbilytica</name>
    <dbReference type="NCBI Taxonomy" id="2785025"/>
    <lineage>
        <taxon>Bacteria</taxon>
        <taxon>Bacillati</taxon>
        <taxon>Bacillota</taxon>
        <taxon>Clostridia</taxon>
        <taxon>Lachnospirales</taxon>
        <taxon>Lachnospiraceae</taxon>
        <taxon>Anaeromicropila</taxon>
    </lineage>
</organism>
<proteinExistence type="predicted"/>
<evidence type="ECO:0000313" key="2">
    <source>
        <dbReference type="Proteomes" id="UP000595897"/>
    </source>
</evidence>
<dbReference type="Proteomes" id="UP000595897">
    <property type="component" value="Chromosome"/>
</dbReference>
<protein>
    <submittedName>
        <fullName evidence="1">Uncharacterized protein</fullName>
    </submittedName>
</protein>
<keyword evidence="2" id="KW-1185">Reference proteome</keyword>
<evidence type="ECO:0000313" key="1">
    <source>
        <dbReference type="EMBL" id="BCN31068.1"/>
    </source>
</evidence>
<dbReference type="KEGG" id="ahb:bsdtb5_23630"/>
<dbReference type="RefSeq" id="WP_271712216.1">
    <property type="nucleotide sequence ID" value="NZ_AP024169.1"/>
</dbReference>
<gene>
    <name evidence="1" type="ORF">bsdtb5_23630</name>
</gene>
<dbReference type="EMBL" id="AP024169">
    <property type="protein sequence ID" value="BCN31068.1"/>
    <property type="molecule type" value="Genomic_DNA"/>
</dbReference>